<dbReference type="GO" id="GO:0006935">
    <property type="term" value="P:chemotaxis"/>
    <property type="evidence" value="ECO:0007669"/>
    <property type="project" value="UniProtKB-KW"/>
</dbReference>
<dbReference type="Gene3D" id="3.40.1550.10">
    <property type="entry name" value="CheC-like"/>
    <property type="match status" value="1"/>
</dbReference>
<evidence type="ECO:0000313" key="2">
    <source>
        <dbReference type="EMBL" id="SNT30858.1"/>
    </source>
</evidence>
<dbReference type="AlphaFoldDB" id="A0A239LLV5"/>
<sequence length="203" mass="23112">MSRGSLSDIHLEIIEEMISESLAKAAKSMEQMLRIRVNPELIQFGEGVLKPLHEFDDLGRFKVNLMKVAFKGEINGAFYFIINSHEMDLINQVNLPDDITYSRSSHHKMMRNDFMAEIENLIANMSISALSEFLGVEVTGEVPIVRNMKGELVNAYLENENEQNETAFFVKSTLDGVVVNISPHFLWMIDENFVRITKLNTVA</sequence>
<keyword evidence="1" id="KW-0145">Chemotaxis</keyword>
<proteinExistence type="predicted"/>
<reference evidence="2 3" key="1">
    <citation type="submission" date="2017-06" db="EMBL/GenBank/DDBJ databases">
        <authorList>
            <person name="Kim H.J."/>
            <person name="Triplett B.A."/>
        </authorList>
    </citation>
    <scope>NUCLEOTIDE SEQUENCE [LARGE SCALE GENOMIC DNA]</scope>
    <source>
        <strain evidence="2 3">DSM 19307</strain>
    </source>
</reference>
<gene>
    <name evidence="2" type="ORF">SAMN05421640_3334</name>
</gene>
<name>A0A239LLV5_EKHLU</name>
<dbReference type="SUPFAM" id="SSF103039">
    <property type="entry name" value="CheC-like"/>
    <property type="match status" value="1"/>
</dbReference>
<evidence type="ECO:0000313" key="3">
    <source>
        <dbReference type="Proteomes" id="UP000198393"/>
    </source>
</evidence>
<organism evidence="2 3">
    <name type="scientific">Ekhidna lutea</name>
    <dbReference type="NCBI Taxonomy" id="447679"/>
    <lineage>
        <taxon>Bacteria</taxon>
        <taxon>Pseudomonadati</taxon>
        <taxon>Bacteroidota</taxon>
        <taxon>Cytophagia</taxon>
        <taxon>Cytophagales</taxon>
        <taxon>Reichenbachiellaceae</taxon>
        <taxon>Ekhidna</taxon>
    </lineage>
</organism>
<dbReference type="EMBL" id="FZPD01000005">
    <property type="protein sequence ID" value="SNT30858.1"/>
    <property type="molecule type" value="Genomic_DNA"/>
</dbReference>
<evidence type="ECO:0000256" key="1">
    <source>
        <dbReference type="ARBA" id="ARBA00022500"/>
    </source>
</evidence>
<evidence type="ECO:0008006" key="4">
    <source>
        <dbReference type="Google" id="ProtNLM"/>
    </source>
</evidence>
<dbReference type="InterPro" id="IPR028976">
    <property type="entry name" value="CheC-like_sf"/>
</dbReference>
<protein>
    <recommendedName>
        <fullName evidence="4">Chemotaxis protein CheC</fullName>
    </recommendedName>
</protein>
<keyword evidence="3" id="KW-1185">Reference proteome</keyword>
<dbReference type="Proteomes" id="UP000198393">
    <property type="component" value="Unassembled WGS sequence"/>
</dbReference>
<accession>A0A239LLV5</accession>